<dbReference type="PANTHER" id="PTHR37544:SF3">
    <property type="entry name" value="SPRAY"/>
    <property type="match status" value="1"/>
</dbReference>
<dbReference type="Pfam" id="PF11915">
    <property type="entry name" value="DUF3433"/>
    <property type="match status" value="1"/>
</dbReference>
<protein>
    <submittedName>
        <fullName evidence="2">Uncharacterized protein</fullName>
    </submittedName>
</protein>
<organism evidence="2 3">
    <name type="scientific">Grifola frondosa</name>
    <name type="common">Maitake</name>
    <name type="synonym">Polyporus frondosus</name>
    <dbReference type="NCBI Taxonomy" id="5627"/>
    <lineage>
        <taxon>Eukaryota</taxon>
        <taxon>Fungi</taxon>
        <taxon>Dikarya</taxon>
        <taxon>Basidiomycota</taxon>
        <taxon>Agaricomycotina</taxon>
        <taxon>Agaricomycetes</taxon>
        <taxon>Polyporales</taxon>
        <taxon>Grifolaceae</taxon>
        <taxon>Grifola</taxon>
    </lineage>
</organism>
<accession>A0A1C7M979</accession>
<sequence>MHDFRTDPASKSGSDEHRILRGLQHCLPFGTHHVAYSLSLSTLAVISTKETGATAARFLLTDSTPSLRTAHPETMDCIWAESPMILLAVALEIGLYFSKKRNGFAVPQHNIFSFASPAFLLAFFPTLLIAPVANLWLVTDWAIRYYQPYIMLLKGNARAKDTVLSDYMSLNKFYAFAYSIKRKHLFVLTSLVISTIALAFQPLAGGIFELPQVLYTTPTVAKVTSDMGLASDIVTLNPFNAAAGFTDAAEFQGLPDPPFVSGNWVVGQVQLPESESTADTIIYHTGGIQTLITCTPANTNVTVDTDVMFSISAFAADGCGSRFMFNLTDASQQYDAQAADAASCGMSNTTAPDFLPALFWFFHMKDDSTPQASAVICRPTLELYNVTAEVGMSDGSLKNVTNIAPFKPSPASSSPFNGTAYNGIAFGAALNAFTATRAATIGSTVSSIIFRVANQSTSGLQSVFDSNGFLPLTTEIYTRYLSVTAKSIYFVPSSRSIDAQMKTMQQRLIVSGLAGHGLATLLFIVGLTGLVLHTLHRRHRRTLYLTAPPGSIASSLALAYHSGFGELLTPYDDEKSMQRKLASLRFGFDMRTGAIVAEEVGRVGSEGGYGEDKKGLLGGDVYVSEMEVSEDERATQSDSTHSAYPLISPYESEHFLAARQG</sequence>
<keyword evidence="1" id="KW-0472">Membrane</keyword>
<proteinExistence type="predicted"/>
<dbReference type="AlphaFoldDB" id="A0A1C7M979"/>
<feature type="transmembrane region" description="Helical" evidence="1">
    <location>
        <begin position="508"/>
        <end position="532"/>
    </location>
</feature>
<evidence type="ECO:0000313" key="2">
    <source>
        <dbReference type="EMBL" id="OBZ73388.1"/>
    </source>
</evidence>
<keyword evidence="1" id="KW-1133">Transmembrane helix</keyword>
<keyword evidence="3" id="KW-1185">Reference proteome</keyword>
<comment type="caution">
    <text evidence="2">The sequence shown here is derived from an EMBL/GenBank/DDBJ whole genome shotgun (WGS) entry which is preliminary data.</text>
</comment>
<feature type="transmembrane region" description="Helical" evidence="1">
    <location>
        <begin position="118"/>
        <end position="138"/>
    </location>
</feature>
<dbReference type="EMBL" id="LUGG01000007">
    <property type="protein sequence ID" value="OBZ73388.1"/>
    <property type="molecule type" value="Genomic_DNA"/>
</dbReference>
<gene>
    <name evidence="2" type="ORF">A0H81_07130</name>
</gene>
<dbReference type="InterPro" id="IPR021840">
    <property type="entry name" value="DUF3433"/>
</dbReference>
<feature type="transmembrane region" description="Helical" evidence="1">
    <location>
        <begin position="78"/>
        <end position="98"/>
    </location>
</feature>
<name>A0A1C7M979_GRIFR</name>
<feature type="transmembrane region" description="Helical" evidence="1">
    <location>
        <begin position="185"/>
        <end position="208"/>
    </location>
</feature>
<evidence type="ECO:0000256" key="1">
    <source>
        <dbReference type="SAM" id="Phobius"/>
    </source>
</evidence>
<keyword evidence="1" id="KW-0812">Transmembrane</keyword>
<dbReference type="Proteomes" id="UP000092993">
    <property type="component" value="Unassembled WGS sequence"/>
</dbReference>
<reference evidence="2 3" key="1">
    <citation type="submission" date="2016-03" db="EMBL/GenBank/DDBJ databases">
        <title>Whole genome sequencing of Grifola frondosa 9006-11.</title>
        <authorList>
            <person name="Min B."/>
            <person name="Park H."/>
            <person name="Kim J.-G."/>
            <person name="Cho H."/>
            <person name="Oh Y.-L."/>
            <person name="Kong W.-S."/>
            <person name="Choi I.-G."/>
        </authorList>
    </citation>
    <scope>NUCLEOTIDE SEQUENCE [LARGE SCALE GENOMIC DNA]</scope>
    <source>
        <strain evidence="2 3">9006-11</strain>
    </source>
</reference>
<dbReference type="OMA" id="LRWYQPY"/>
<dbReference type="PANTHER" id="PTHR37544">
    <property type="entry name" value="SPRAY-RELATED"/>
    <property type="match status" value="1"/>
</dbReference>
<dbReference type="OrthoDB" id="3248909at2759"/>
<evidence type="ECO:0000313" key="3">
    <source>
        <dbReference type="Proteomes" id="UP000092993"/>
    </source>
</evidence>
<dbReference type="STRING" id="5627.A0A1C7M979"/>